<feature type="chain" id="PRO_5003656199" evidence="2">
    <location>
        <begin position="28"/>
        <end position="391"/>
    </location>
</feature>
<feature type="compositionally biased region" description="Basic residues" evidence="1">
    <location>
        <begin position="87"/>
        <end position="99"/>
    </location>
</feature>
<feature type="compositionally biased region" description="Basic and acidic residues" evidence="1">
    <location>
        <begin position="72"/>
        <end position="86"/>
    </location>
</feature>
<dbReference type="EMBL" id="JU965575">
    <property type="protein sequence ID" value="AFJ68734.1"/>
    <property type="molecule type" value="mRNA"/>
</dbReference>
<accession>I2CPA1</accession>
<evidence type="ECO:0000313" key="3">
    <source>
        <dbReference type="EMBL" id="AFJ68734.1"/>
    </source>
</evidence>
<organism evidence="3">
    <name type="scientific">Nannochloropsis gaditana (strain CCMP526)</name>
    <name type="common">Green microalga</name>
    <name type="synonym">Microchloropsis gaditana</name>
    <dbReference type="NCBI Taxonomy" id="1093141"/>
    <lineage>
        <taxon>Eukaryota</taxon>
        <taxon>Sar</taxon>
        <taxon>Stramenopiles</taxon>
        <taxon>Ochrophyta</taxon>
        <taxon>Eustigmatophyceae</taxon>
        <taxon>Eustigmatales</taxon>
        <taxon>Monodopsidaceae</taxon>
        <taxon>Nannochloropsis</taxon>
    </lineage>
</organism>
<feature type="signal peptide" evidence="2">
    <location>
        <begin position="1"/>
        <end position="27"/>
    </location>
</feature>
<reference evidence="3" key="2">
    <citation type="journal article" date="2012" name="Nat. Commun.">
        <title>Draft genome sequence and genetic transformation of the oleaginous alga Nannochloropis gaditana.</title>
        <authorList>
            <person name="Radakovits R."/>
            <person name="Jinkerson R.E."/>
            <person name="Fuerstenberg S.I."/>
            <person name="Tae H."/>
            <person name="Settlage R.E."/>
            <person name="Boore J.L."/>
            <person name="Posewitz M.C."/>
        </authorList>
    </citation>
    <scope>NUCLEOTIDE SEQUENCE</scope>
    <source>
        <strain evidence="3">CCMP526</strain>
    </source>
</reference>
<evidence type="ECO:0000256" key="2">
    <source>
        <dbReference type="SAM" id="SignalP"/>
    </source>
</evidence>
<feature type="compositionally biased region" description="Low complexity" evidence="1">
    <location>
        <begin position="104"/>
        <end position="115"/>
    </location>
</feature>
<gene>
    <name evidence="3" type="ORF">NGATSA_2005510</name>
</gene>
<proteinExistence type="evidence at transcript level"/>
<sequence>MQGRRMQISLFQITSLMAVVAVHPVAAFVSSKPAFNFRSRSFYGIVNRQEITTPFRANLVGPVNPSPCRVRLKAEEASKEPEGDGGRRRKVIRKKRVRKDRSQEGGAASEAGEASPPMDPRLKQAQEDIMRREFDRELVLEEFATPRVKDRVRIPTPSAVVADRQLEKGEREGNGRYEAKQDRQKEQNERSDTLDAAINSGVPENLRYDPTLELPIPSETVVSLSDLATKFDAAIETKGTALPTLAELGKKAKVSILRRQLEEEEKATKELEPIDDYDLSSAILGEGRPVLGIGLPYLQSCHTVIILVSLLCAFIEFPGFPLTNFPYELRDFLKQGLVAVYLINAVLAWDSIKEARKRDQSVFFWALKCFVLGALAHNELLLIREKPQNVA</sequence>
<protein>
    <submittedName>
        <fullName evidence="3">Uncharacterized protein</fullName>
    </submittedName>
</protein>
<evidence type="ECO:0000256" key="1">
    <source>
        <dbReference type="SAM" id="MobiDB-lite"/>
    </source>
</evidence>
<name>I2CPA1_NANGC</name>
<feature type="compositionally biased region" description="Basic and acidic residues" evidence="1">
    <location>
        <begin position="164"/>
        <end position="193"/>
    </location>
</feature>
<feature type="region of interest" description="Disordered" evidence="1">
    <location>
        <begin position="72"/>
        <end position="120"/>
    </location>
</feature>
<feature type="region of interest" description="Disordered" evidence="1">
    <location>
        <begin position="160"/>
        <end position="194"/>
    </location>
</feature>
<keyword evidence="2" id="KW-0732">Signal</keyword>
<reference evidence="3" key="1">
    <citation type="journal article" date="2012" name="Bioengineered">
        <title>Additional insights into the genome of the oleaginous model alga Nannochloropsis gaditana.</title>
        <authorList>
            <person name="Jinkerson R.E."/>
            <person name="Radakovits R."/>
            <person name="Posewitz M.C."/>
        </authorList>
    </citation>
    <scope>NUCLEOTIDE SEQUENCE</scope>
    <source>
        <strain evidence="3">CCMP526</strain>
    </source>
</reference>
<dbReference type="AlphaFoldDB" id="I2CPA1"/>